<dbReference type="InterPro" id="IPR018736">
    <property type="entry name" value="DUF2279_periplasmic_lipo"/>
</dbReference>
<dbReference type="Pfam" id="PF10043">
    <property type="entry name" value="DUF2279"/>
    <property type="match status" value="1"/>
</dbReference>
<protein>
    <submittedName>
        <fullName evidence="1">Uncharacterized protein</fullName>
    </submittedName>
</protein>
<proteinExistence type="predicted"/>
<dbReference type="AlphaFoldDB" id="X0YM76"/>
<organism evidence="1">
    <name type="scientific">marine sediment metagenome</name>
    <dbReference type="NCBI Taxonomy" id="412755"/>
    <lineage>
        <taxon>unclassified sequences</taxon>
        <taxon>metagenomes</taxon>
        <taxon>ecological metagenomes</taxon>
    </lineage>
</organism>
<gene>
    <name evidence="1" type="ORF">S01H4_09552</name>
</gene>
<dbReference type="EMBL" id="BART01003475">
    <property type="protein sequence ID" value="GAG57180.1"/>
    <property type="molecule type" value="Genomic_DNA"/>
</dbReference>
<evidence type="ECO:0000313" key="1">
    <source>
        <dbReference type="EMBL" id="GAG57180.1"/>
    </source>
</evidence>
<sequence>MKREGFFGKNTYAGGADKAGHFYASYVEFRTMVSLYELIGIKHSFEFLLFFR</sequence>
<comment type="caution">
    <text evidence="1">The sequence shown here is derived from an EMBL/GenBank/DDBJ whole genome shotgun (WGS) entry which is preliminary data.</text>
</comment>
<accession>X0YM76</accession>
<feature type="non-terminal residue" evidence="1">
    <location>
        <position position="52"/>
    </location>
</feature>
<name>X0YM76_9ZZZZ</name>
<reference evidence="1" key="1">
    <citation type="journal article" date="2014" name="Front. Microbiol.">
        <title>High frequency of phylogenetically diverse reductive dehalogenase-homologous genes in deep subseafloor sedimentary metagenomes.</title>
        <authorList>
            <person name="Kawai M."/>
            <person name="Futagami T."/>
            <person name="Toyoda A."/>
            <person name="Takaki Y."/>
            <person name="Nishi S."/>
            <person name="Hori S."/>
            <person name="Arai W."/>
            <person name="Tsubouchi T."/>
            <person name="Morono Y."/>
            <person name="Uchiyama I."/>
            <person name="Ito T."/>
            <person name="Fujiyama A."/>
            <person name="Inagaki F."/>
            <person name="Takami H."/>
        </authorList>
    </citation>
    <scope>NUCLEOTIDE SEQUENCE</scope>
    <source>
        <strain evidence="1">Expedition CK06-06</strain>
    </source>
</reference>